<dbReference type="PROSITE" id="PS51120">
    <property type="entry name" value="LDLRB"/>
    <property type="match status" value="3"/>
</dbReference>
<dbReference type="SUPFAM" id="SSF57196">
    <property type="entry name" value="EGF/Laminin"/>
    <property type="match status" value="1"/>
</dbReference>
<evidence type="ECO:0000256" key="3">
    <source>
        <dbReference type="ARBA" id="ARBA00022737"/>
    </source>
</evidence>
<evidence type="ECO:0000313" key="9">
    <source>
        <dbReference type="EMBL" id="KAK3604528.1"/>
    </source>
</evidence>
<evidence type="ECO:0000256" key="8">
    <source>
        <dbReference type="SAM" id="Phobius"/>
    </source>
</evidence>
<keyword evidence="8" id="KW-1133">Transmembrane helix</keyword>
<dbReference type="PANTHER" id="PTHR46513:SF44">
    <property type="entry name" value="LDL RECEPTOR RELATED PROTEIN 4"/>
    <property type="match status" value="1"/>
</dbReference>
<evidence type="ECO:0000256" key="7">
    <source>
        <dbReference type="SAM" id="MobiDB-lite"/>
    </source>
</evidence>
<dbReference type="FunFam" id="2.120.10.30:FF:000241">
    <property type="entry name" value="Low-density lipoprotein receptor-related protein 6"/>
    <property type="match status" value="1"/>
</dbReference>
<keyword evidence="3" id="KW-0677">Repeat</keyword>
<evidence type="ECO:0000256" key="4">
    <source>
        <dbReference type="ARBA" id="ARBA00023157"/>
    </source>
</evidence>
<keyword evidence="8" id="KW-0812">Transmembrane</keyword>
<dbReference type="PANTHER" id="PTHR46513">
    <property type="entry name" value="VITELLOGENIN RECEPTOR-LIKE PROTEIN-RELATED-RELATED"/>
    <property type="match status" value="1"/>
</dbReference>
<feature type="repeat" description="LDL-receptor class B" evidence="6">
    <location>
        <begin position="390"/>
        <end position="432"/>
    </location>
</feature>
<dbReference type="AlphaFoldDB" id="A0AAE0W726"/>
<keyword evidence="1" id="KW-0245">EGF-like domain</keyword>
<dbReference type="InterPro" id="IPR011041">
    <property type="entry name" value="Quinoprot_gluc/sorb_DH_b-prop"/>
</dbReference>
<dbReference type="Gene3D" id="2.120.10.30">
    <property type="entry name" value="TolB, C-terminal domain"/>
    <property type="match status" value="3"/>
</dbReference>
<dbReference type="InterPro" id="IPR011042">
    <property type="entry name" value="6-blade_b-propeller_TolB-like"/>
</dbReference>
<evidence type="ECO:0000256" key="5">
    <source>
        <dbReference type="ARBA" id="ARBA00023180"/>
    </source>
</evidence>
<feature type="repeat" description="LDL-receptor class B" evidence="6">
    <location>
        <begin position="346"/>
        <end position="389"/>
    </location>
</feature>
<sequence length="731" mass="82157">MACINNFESYTMFTGLGFDWLDQIIFWSEEDTGTISSVSRLVTRRWPILSGLDSPRNLLVLPLEGRIFWVSETIYVRKIESSKLDGSDKKDVVQISFSSNPASISFDPSTNSILSNSMSAIKSFEIEELTLKEKYPSQIQSIRRITDLKVYDDRLQPSKKGPCEVLNGGCEHTCIANGLVNRTCRCNLGFHQDTINGNNCSSAPVSNNFLLVSDWTHDMIYQLSLDTNDVQAIDINTIRDPTGVAYDHTRKTVVWGSSADQKIFSVGINGTDEMILFQTGNIYKTYPDRLAIDFSTRNIYYTAVGVNEVLVPQGGYIAVISVKKLHKLLIKGLRRPRDIVLYPSKGLMFWTDLGSNPHVGRAQMDGQESIQVINTSVTYPNGLALDFSANRLYWSDGYTDIIESCNLNGSDRRVIFRDSGAFLMDIAFDNARNLYYTAWNRPYITKVMLSQQFQVVYLLEKPELGRLDALDIYTVDGQPRNPFCSYNNGNCSTFCLPNIYGRTCSCEDEVPILEDGKTCSNIPTTTSTPIIPIKTTTTSSTFSHSQTSTPQSTDTTNRNLNETVTGENNPTLIYIGAGSSAGILLLLFAVVLIVWCIRKRTIARHKQEQFEQIRALGETAVPSRTWEENTISSVSEIYDTVQDSQNNSDPTYLAAGIDNRALNNQSAWNNHRNDLYRTDPDYLTVQTHNNTFRGESTEIRLYHGRVGQDHSIPDYETLIKAKETSYPQTKV</sequence>
<reference evidence="9" key="1">
    <citation type="journal article" date="2021" name="Genome Biol. Evol.">
        <title>A High-Quality Reference Genome for a Parasitic Bivalve with Doubly Uniparental Inheritance (Bivalvia: Unionida).</title>
        <authorList>
            <person name="Smith C.H."/>
        </authorList>
    </citation>
    <scope>NUCLEOTIDE SEQUENCE</scope>
    <source>
        <strain evidence="9">CHS0354</strain>
    </source>
</reference>
<dbReference type="Pfam" id="PF00058">
    <property type="entry name" value="Ldl_recept_b"/>
    <property type="match status" value="2"/>
</dbReference>
<dbReference type="Proteomes" id="UP001195483">
    <property type="component" value="Unassembled WGS sequence"/>
</dbReference>
<evidence type="ECO:0000256" key="6">
    <source>
        <dbReference type="PROSITE-ProRule" id="PRU00461"/>
    </source>
</evidence>
<keyword evidence="8" id="KW-0472">Membrane</keyword>
<dbReference type="EMBL" id="JAEAOA010000078">
    <property type="protein sequence ID" value="KAK3604528.1"/>
    <property type="molecule type" value="Genomic_DNA"/>
</dbReference>
<accession>A0AAE0W726</accession>
<dbReference type="SMART" id="SM00135">
    <property type="entry name" value="LY"/>
    <property type="match status" value="5"/>
</dbReference>
<keyword evidence="10" id="KW-1185">Reference proteome</keyword>
<dbReference type="SUPFAM" id="SSF50952">
    <property type="entry name" value="Soluble quinoprotein glucose dehydrogenase"/>
    <property type="match status" value="1"/>
</dbReference>
<feature type="transmembrane region" description="Helical" evidence="8">
    <location>
        <begin position="572"/>
        <end position="597"/>
    </location>
</feature>
<dbReference type="InterPro" id="IPR000033">
    <property type="entry name" value="LDLR_classB_rpt"/>
</dbReference>
<keyword evidence="5" id="KW-0325">Glycoprotein</keyword>
<protein>
    <submittedName>
        <fullName evidence="9">Uncharacterized protein</fullName>
    </submittedName>
</protein>
<reference evidence="9" key="2">
    <citation type="journal article" date="2021" name="Genome Biol. Evol.">
        <title>Developing a high-quality reference genome for a parasitic bivalve with doubly uniparental inheritance (Bivalvia: Unionida).</title>
        <authorList>
            <person name="Smith C.H."/>
        </authorList>
    </citation>
    <scope>NUCLEOTIDE SEQUENCE</scope>
    <source>
        <strain evidence="9">CHS0354</strain>
        <tissue evidence="9">Mantle</tissue>
    </source>
</reference>
<feature type="compositionally biased region" description="Low complexity" evidence="7">
    <location>
        <begin position="537"/>
        <end position="556"/>
    </location>
</feature>
<evidence type="ECO:0000313" key="10">
    <source>
        <dbReference type="Proteomes" id="UP001195483"/>
    </source>
</evidence>
<evidence type="ECO:0000256" key="2">
    <source>
        <dbReference type="ARBA" id="ARBA00022729"/>
    </source>
</evidence>
<feature type="repeat" description="LDL-receptor class B" evidence="6">
    <location>
        <begin position="65"/>
        <end position="110"/>
    </location>
</feature>
<keyword evidence="2" id="KW-0732">Signal</keyword>
<name>A0AAE0W726_9BIVA</name>
<dbReference type="InterPro" id="IPR050778">
    <property type="entry name" value="Cueball_EGF_LRP_Nidogen"/>
</dbReference>
<feature type="region of interest" description="Disordered" evidence="7">
    <location>
        <begin position="537"/>
        <end position="559"/>
    </location>
</feature>
<evidence type="ECO:0000256" key="1">
    <source>
        <dbReference type="ARBA" id="ARBA00022536"/>
    </source>
</evidence>
<comment type="caution">
    <text evidence="9">The sequence shown here is derived from an EMBL/GenBank/DDBJ whole genome shotgun (WGS) entry which is preliminary data.</text>
</comment>
<dbReference type="Pfam" id="PF14670">
    <property type="entry name" value="FXa_inhibition"/>
    <property type="match status" value="1"/>
</dbReference>
<gene>
    <name evidence="9" type="ORF">CHS0354_000350</name>
</gene>
<dbReference type="SUPFAM" id="SSF63825">
    <property type="entry name" value="YWTD domain"/>
    <property type="match status" value="1"/>
</dbReference>
<organism evidence="9 10">
    <name type="scientific">Potamilus streckersoni</name>
    <dbReference type="NCBI Taxonomy" id="2493646"/>
    <lineage>
        <taxon>Eukaryota</taxon>
        <taxon>Metazoa</taxon>
        <taxon>Spiralia</taxon>
        <taxon>Lophotrochozoa</taxon>
        <taxon>Mollusca</taxon>
        <taxon>Bivalvia</taxon>
        <taxon>Autobranchia</taxon>
        <taxon>Heteroconchia</taxon>
        <taxon>Palaeoheterodonta</taxon>
        <taxon>Unionida</taxon>
        <taxon>Unionoidea</taxon>
        <taxon>Unionidae</taxon>
        <taxon>Ambleminae</taxon>
        <taxon>Lampsilini</taxon>
        <taxon>Potamilus</taxon>
    </lineage>
</organism>
<reference evidence="9" key="3">
    <citation type="submission" date="2023-05" db="EMBL/GenBank/DDBJ databases">
        <authorList>
            <person name="Smith C.H."/>
        </authorList>
    </citation>
    <scope>NUCLEOTIDE SEQUENCE</scope>
    <source>
        <strain evidence="9">CHS0354</strain>
        <tissue evidence="9">Mantle</tissue>
    </source>
</reference>
<proteinExistence type="predicted"/>
<keyword evidence="4" id="KW-1015">Disulfide bond</keyword>